<dbReference type="InterPro" id="IPR042511">
    <property type="entry name" value="Sld3"/>
</dbReference>
<dbReference type="RefSeq" id="XP_022456549.1">
    <property type="nucleotide sequence ID" value="XM_022605042.1"/>
</dbReference>
<feature type="domain" description="DNA replication regulator Sld3 C-terminal" evidence="2">
    <location>
        <begin position="155"/>
        <end position="491"/>
    </location>
</feature>
<dbReference type="InterPro" id="IPR013948">
    <property type="entry name" value="DNA_replication_reg_Sld3_C"/>
</dbReference>
<sequence>MSVLPDAFEVFEVGVANPSVIRITPTSFIGSGLNLSRLVESESATVTPFTTVCKQLDSELGTVPFSLPCVSFYAKVINTGVEYTAAILGLTDKSGVAIGIDEIPEDELPLDDDARFISKDFERISPGEDISSNEFLASSLSLRPAPITDQNDAKSFLLERYFSALYRRSIPLQVFAKTAIPRIRTLCNDEKPVLQATLSALIIKNIAEFDVRHQMSGSKNGLLSASFMTPEEEGYRKDFINGGIDVADDDGKTEDVKETERRLEEKKDPVERLHDLLLALKEREARLQVMLLIELLSALPDSKSGSPSPSPQLDVEAKKLPKKRLVSRKNRLIVSTLGGIVRPQAASLSEEKLNVVHAWTNESIKAMLFALLDRLCVWDALVGRGSTHDESAFKFMMSCVVPYVRKTHNKLVKDILLRIKGPSLNSVEKKASKKKTRKQVVPVTLDSSFNAGDFERPVMLKRTTSNLTSTKELAKKSFDMTIKTSFTSKAPPSLQNAAPLLPSNQSTIFSTNGNSKKRKLGISKSTSFAQPAPTMPSLTQVMATPSKQDRVKNVLPEMQATPISKRDVIQIEATPVRSGDEPAYSSPYGPLRSILSSPITMASRESNINEKSSSTRRKPGEPVLPSDSPFYEHHVQDDDDDDIENSPKRLMKKELLNGSPVRYKSMYLRKI</sequence>
<proteinExistence type="predicted"/>
<dbReference type="GeneID" id="34517937"/>
<evidence type="ECO:0000313" key="4">
    <source>
        <dbReference type="Proteomes" id="UP000019384"/>
    </source>
</evidence>
<dbReference type="GO" id="GO:0006270">
    <property type="term" value="P:DNA replication initiation"/>
    <property type="evidence" value="ECO:0007669"/>
    <property type="project" value="InterPro"/>
</dbReference>
<feature type="region of interest" description="Disordered" evidence="1">
    <location>
        <begin position="604"/>
        <end position="645"/>
    </location>
</feature>
<dbReference type="AlphaFoldDB" id="W6MJD5"/>
<evidence type="ECO:0000313" key="3">
    <source>
        <dbReference type="EMBL" id="CDK24532.1"/>
    </source>
</evidence>
<evidence type="ECO:0000256" key="1">
    <source>
        <dbReference type="SAM" id="MobiDB-lite"/>
    </source>
</evidence>
<dbReference type="HOGENOM" id="CLU_409414_0_0_1"/>
<accession>W6MJD5</accession>
<organism evidence="3 4">
    <name type="scientific">Kuraishia capsulata CBS 1993</name>
    <dbReference type="NCBI Taxonomy" id="1382522"/>
    <lineage>
        <taxon>Eukaryota</taxon>
        <taxon>Fungi</taxon>
        <taxon>Dikarya</taxon>
        <taxon>Ascomycota</taxon>
        <taxon>Saccharomycotina</taxon>
        <taxon>Pichiomycetes</taxon>
        <taxon>Pichiales</taxon>
        <taxon>Pichiaceae</taxon>
        <taxon>Kuraishia</taxon>
    </lineage>
</organism>
<dbReference type="PANTHER" id="PTHR28067">
    <property type="entry name" value="DNA REPLICATION REGULATOR SLD3"/>
    <property type="match status" value="1"/>
</dbReference>
<dbReference type="GO" id="GO:0031261">
    <property type="term" value="C:DNA replication preinitiation complex"/>
    <property type="evidence" value="ECO:0007669"/>
    <property type="project" value="TreeGrafter"/>
</dbReference>
<reference evidence="3" key="2">
    <citation type="submission" date="2014-02" db="EMBL/GenBank/DDBJ databases">
        <title>Complete DNA sequence of /Kuraishia capsulata/ illustrates novel genomic features among budding yeasts (/Saccharomycotina/).</title>
        <authorList>
            <person name="Morales L."/>
            <person name="Noel B."/>
            <person name="Porcel B."/>
            <person name="Marcet-Houben M."/>
            <person name="Hullo M-F."/>
            <person name="Sacerdot C."/>
            <person name="Tekaia F."/>
            <person name="Leh-Louis V."/>
            <person name="Despons L."/>
            <person name="Khanna V."/>
            <person name="Aury J-M."/>
            <person name="Barbe V."/>
            <person name="Couloux A."/>
            <person name="Labadie K."/>
            <person name="Pelletier E."/>
            <person name="Souciet J-L."/>
            <person name="Boekhout T."/>
            <person name="Gabaldon T."/>
            <person name="Wincker P."/>
            <person name="Dujon B."/>
        </authorList>
    </citation>
    <scope>NUCLEOTIDE SEQUENCE</scope>
    <source>
        <strain evidence="3">CBS 1993</strain>
    </source>
</reference>
<keyword evidence="4" id="KW-1185">Reference proteome</keyword>
<dbReference type="Pfam" id="PF08639">
    <property type="entry name" value="Sld3_STD"/>
    <property type="match status" value="1"/>
</dbReference>
<gene>
    <name evidence="3" type="ORF">KUCA_T00000497001</name>
</gene>
<reference evidence="3" key="1">
    <citation type="submission" date="2013-12" db="EMBL/GenBank/DDBJ databases">
        <authorList>
            <person name="Genoscope - CEA"/>
        </authorList>
    </citation>
    <scope>NUCLEOTIDE SEQUENCE</scope>
    <source>
        <strain evidence="3">CBS 1993</strain>
    </source>
</reference>
<dbReference type="PANTHER" id="PTHR28067:SF1">
    <property type="entry name" value="DNA REPLICATION REGULATOR SLD3"/>
    <property type="match status" value="1"/>
</dbReference>
<name>W6MJD5_9ASCO</name>
<dbReference type="EMBL" id="HG793125">
    <property type="protein sequence ID" value="CDK24532.1"/>
    <property type="molecule type" value="Genomic_DNA"/>
</dbReference>
<dbReference type="OrthoDB" id="5395343at2759"/>
<evidence type="ECO:0000259" key="2">
    <source>
        <dbReference type="Pfam" id="PF08639"/>
    </source>
</evidence>
<dbReference type="Gene3D" id="1.20.58.2130">
    <property type="match status" value="1"/>
</dbReference>
<dbReference type="Proteomes" id="UP000019384">
    <property type="component" value="Unassembled WGS sequence"/>
</dbReference>
<protein>
    <recommendedName>
        <fullName evidence="2">DNA replication regulator Sld3 C-terminal domain-containing protein</fullName>
    </recommendedName>
</protein>